<keyword evidence="3" id="KW-1185">Reference proteome</keyword>
<dbReference type="SUPFAM" id="SSF53474">
    <property type="entry name" value="alpha/beta-Hydrolases"/>
    <property type="match status" value="1"/>
</dbReference>
<dbReference type="Gene3D" id="3.40.50.1820">
    <property type="entry name" value="alpha/beta hydrolase"/>
    <property type="match status" value="1"/>
</dbReference>
<accession>A0A024HIV5</accession>
<dbReference type="GO" id="GO:0016787">
    <property type="term" value="F:hydrolase activity"/>
    <property type="evidence" value="ECO:0007669"/>
    <property type="project" value="UniProtKB-KW"/>
</dbReference>
<evidence type="ECO:0000259" key="1">
    <source>
        <dbReference type="Pfam" id="PF12697"/>
    </source>
</evidence>
<dbReference type="AlphaFoldDB" id="A0A024HIV5"/>
<reference evidence="2 3" key="2">
    <citation type="submission" date="2014-05" db="EMBL/GenBank/DDBJ databases">
        <title>Genome sequence of the 3-chlorobenzoate degrading bacterium Pseudomonas knackmussii B13 shows multiple evidence for horizontal gene transfer.</title>
        <authorList>
            <person name="Miyazaki R."/>
            <person name="Bertelli C."/>
            <person name="Falquet L."/>
            <person name="Robinson-Rechavi M."/>
            <person name="Gharib W."/>
            <person name="Roy S."/>
            <person name="Van der Meer J.R."/>
        </authorList>
    </citation>
    <scope>NUCLEOTIDE SEQUENCE [LARGE SCALE GENOMIC DNA]</scope>
    <source>
        <strain evidence="2 3">B13</strain>
    </source>
</reference>
<protein>
    <submittedName>
        <fullName evidence="2">Alpha/beta hydrolase fold protein</fullName>
    </submittedName>
</protein>
<gene>
    <name evidence="2" type="ORF">PKB_3041</name>
</gene>
<dbReference type="Proteomes" id="UP000025241">
    <property type="component" value="Chromosome I"/>
</dbReference>
<dbReference type="PATRIC" id="fig|1301098.3.peg.3070"/>
<keyword evidence="2" id="KW-0378">Hydrolase</keyword>
<organism evidence="2 3">
    <name type="scientific">Pseudomonas knackmussii (strain DSM 6978 / CCUG 54928 / LMG 23759 / B13)</name>
    <dbReference type="NCBI Taxonomy" id="1301098"/>
    <lineage>
        <taxon>Bacteria</taxon>
        <taxon>Pseudomonadati</taxon>
        <taxon>Pseudomonadota</taxon>
        <taxon>Gammaproteobacteria</taxon>
        <taxon>Pseudomonadales</taxon>
        <taxon>Pseudomonadaceae</taxon>
        <taxon>Pseudomonas</taxon>
    </lineage>
</organism>
<dbReference type="PANTHER" id="PTHR43689">
    <property type="entry name" value="HYDROLASE"/>
    <property type="match status" value="1"/>
</dbReference>
<proteinExistence type="predicted"/>
<dbReference type="EMBL" id="HG322950">
    <property type="protein sequence ID" value="CDF84388.1"/>
    <property type="molecule type" value="Genomic_DNA"/>
</dbReference>
<name>A0A024HIV5_PSEKB</name>
<dbReference type="PANTHER" id="PTHR43689:SF8">
    <property type="entry name" value="ALPHA_BETA-HYDROLASES SUPERFAMILY PROTEIN"/>
    <property type="match status" value="1"/>
</dbReference>
<dbReference type="InterPro" id="IPR029058">
    <property type="entry name" value="AB_hydrolase_fold"/>
</dbReference>
<dbReference type="Pfam" id="PF12697">
    <property type="entry name" value="Abhydrolase_6"/>
    <property type="match status" value="1"/>
</dbReference>
<sequence length="188" mass="20799">MIYATDIGALPALLAAIDEPGLARRIIVGDFAPFDRPQYMQERLQSMKDPASAEAMRAAFNATRDEILQNVFTRGLPATSHYGISDAFREDLAKGWPSGELTPADAFYHYYSHFTRDQQYFESNLAKLNTPVSVVWGEQDILISKDMGEELASRAHAPLRILAGIGHFPHLQDSAATVAEVRAAFEAE</sequence>
<feature type="domain" description="AB hydrolase-1" evidence="1">
    <location>
        <begin position="6"/>
        <end position="179"/>
    </location>
</feature>
<dbReference type="KEGG" id="pkc:PKB_3041"/>
<evidence type="ECO:0000313" key="3">
    <source>
        <dbReference type="Proteomes" id="UP000025241"/>
    </source>
</evidence>
<dbReference type="InterPro" id="IPR000073">
    <property type="entry name" value="AB_hydrolase_1"/>
</dbReference>
<reference evidence="2 3" key="1">
    <citation type="submission" date="2013-03" db="EMBL/GenBank/DDBJ databases">
        <authorList>
            <person name="Linke B."/>
        </authorList>
    </citation>
    <scope>NUCLEOTIDE SEQUENCE [LARGE SCALE GENOMIC DNA]</scope>
    <source>
        <strain evidence="2 3">B13</strain>
    </source>
</reference>
<evidence type="ECO:0000313" key="2">
    <source>
        <dbReference type="EMBL" id="CDF84388.1"/>
    </source>
</evidence>
<dbReference type="eggNOG" id="COG2267">
    <property type="taxonomic scope" value="Bacteria"/>
</dbReference>
<dbReference type="HOGENOM" id="CLU_1439952_0_0_6"/>